<gene>
    <name evidence="1" type="ORF">AG0111_0g1338</name>
</gene>
<proteinExistence type="predicted"/>
<reference evidence="1 2" key="1">
    <citation type="journal article" date="2019" name="bioRxiv">
        <title>Genomics, evolutionary history and diagnostics of the Alternaria alternata species group including apple and Asian pear pathotypes.</title>
        <authorList>
            <person name="Armitage A.D."/>
            <person name="Cockerton H.M."/>
            <person name="Sreenivasaprasad S."/>
            <person name="Woodhall J.W."/>
            <person name="Lane C.R."/>
            <person name="Harrison R.J."/>
            <person name="Clarkson J.P."/>
        </authorList>
    </citation>
    <scope>NUCLEOTIDE SEQUENCE [LARGE SCALE GENOMIC DNA]</scope>
    <source>
        <strain evidence="1 2">FERA 650</strain>
    </source>
</reference>
<protein>
    <submittedName>
        <fullName evidence="1">Uncharacterized protein</fullName>
    </submittedName>
</protein>
<name>A0ACB6FYV4_9PLEO</name>
<evidence type="ECO:0000313" key="1">
    <source>
        <dbReference type="EMBL" id="KAB2109539.1"/>
    </source>
</evidence>
<dbReference type="EMBL" id="PDWZ02000001">
    <property type="protein sequence ID" value="KAB2109539.1"/>
    <property type="molecule type" value="Genomic_DNA"/>
</dbReference>
<keyword evidence="2" id="KW-1185">Reference proteome</keyword>
<organism evidence="1 2">
    <name type="scientific">Alternaria gaisen</name>
    <dbReference type="NCBI Taxonomy" id="167740"/>
    <lineage>
        <taxon>Eukaryota</taxon>
        <taxon>Fungi</taxon>
        <taxon>Dikarya</taxon>
        <taxon>Ascomycota</taxon>
        <taxon>Pezizomycotina</taxon>
        <taxon>Dothideomycetes</taxon>
        <taxon>Pleosporomycetidae</taxon>
        <taxon>Pleosporales</taxon>
        <taxon>Pleosporineae</taxon>
        <taxon>Pleosporaceae</taxon>
        <taxon>Alternaria</taxon>
        <taxon>Alternaria sect. Alternaria</taxon>
    </lineage>
</organism>
<dbReference type="Proteomes" id="UP000293547">
    <property type="component" value="Unassembled WGS sequence"/>
</dbReference>
<sequence>MTSYLTQPSPTTSPRYLAPDHRVRAEQQMTSVDYYQPTRLFHQSPTVANPAQSSALVNSPDQHRPTPSITLESPSSLTDTFTSIYPKDAKRLGYRLPHPSGIEPDPSKKEYCTHWIQTGDCSFAAIGCKFKHEMPGIEKLRELGFVRGIPRWWKEKSAIVPRPPTWMQRQLAGNEDAEYAGEVPEPREFPDPSTLKLRTTEGRDSSSEEVQQPRSILKREISRKQTTAGRLTPPAAIVKQPTRCTSHMPDLLIDLDDAPTPSPSPQSSCTSAASVGLSKAQVPSSNPFASPLSLPILDRNPSLLTACKAPSKTTSIDTPDIESSTRRYSEHSWTSNTEDDAPISTSTIPNVKVKLPRPTQERREPHPCSTSDDKKRLTTTPTTPTHTALIKPQSGLASSKHATITSFSDSSRNSSTKINAAKNSSSRNRNANRKRYSRVGGGGGGGGGREVDGL</sequence>
<comment type="caution">
    <text evidence="1">The sequence shown here is derived from an EMBL/GenBank/DDBJ whole genome shotgun (WGS) entry which is preliminary data.</text>
</comment>
<evidence type="ECO:0000313" key="2">
    <source>
        <dbReference type="Proteomes" id="UP000293547"/>
    </source>
</evidence>
<accession>A0ACB6FYV4</accession>